<name>A0AAD7DNW2_MYCRO</name>
<evidence type="ECO:0000256" key="1">
    <source>
        <dbReference type="SAM" id="MobiDB-lite"/>
    </source>
</evidence>
<evidence type="ECO:0000313" key="3">
    <source>
        <dbReference type="Proteomes" id="UP001221757"/>
    </source>
</evidence>
<accession>A0AAD7DNW2</accession>
<dbReference type="AlphaFoldDB" id="A0AAD7DNW2"/>
<reference evidence="2" key="1">
    <citation type="submission" date="2023-03" db="EMBL/GenBank/DDBJ databases">
        <title>Massive genome expansion in bonnet fungi (Mycena s.s.) driven by repeated elements and novel gene families across ecological guilds.</title>
        <authorList>
            <consortium name="Lawrence Berkeley National Laboratory"/>
            <person name="Harder C.B."/>
            <person name="Miyauchi S."/>
            <person name="Viragh M."/>
            <person name="Kuo A."/>
            <person name="Thoen E."/>
            <person name="Andreopoulos B."/>
            <person name="Lu D."/>
            <person name="Skrede I."/>
            <person name="Drula E."/>
            <person name="Henrissat B."/>
            <person name="Morin E."/>
            <person name="Kohler A."/>
            <person name="Barry K."/>
            <person name="LaButti K."/>
            <person name="Morin E."/>
            <person name="Salamov A."/>
            <person name="Lipzen A."/>
            <person name="Mereny Z."/>
            <person name="Hegedus B."/>
            <person name="Baldrian P."/>
            <person name="Stursova M."/>
            <person name="Weitz H."/>
            <person name="Taylor A."/>
            <person name="Grigoriev I.V."/>
            <person name="Nagy L.G."/>
            <person name="Martin F."/>
            <person name="Kauserud H."/>
        </authorList>
    </citation>
    <scope>NUCLEOTIDE SEQUENCE</scope>
    <source>
        <strain evidence="2">CBHHK067</strain>
    </source>
</reference>
<gene>
    <name evidence="2" type="ORF">B0H17DRAFT_1131052</name>
</gene>
<feature type="region of interest" description="Disordered" evidence="1">
    <location>
        <begin position="1"/>
        <end position="26"/>
    </location>
</feature>
<keyword evidence="3" id="KW-1185">Reference proteome</keyword>
<comment type="caution">
    <text evidence="2">The sequence shown here is derived from an EMBL/GenBank/DDBJ whole genome shotgun (WGS) entry which is preliminary data.</text>
</comment>
<protein>
    <submittedName>
        <fullName evidence="2">Uncharacterized protein</fullName>
    </submittedName>
</protein>
<evidence type="ECO:0000313" key="2">
    <source>
        <dbReference type="EMBL" id="KAJ7696264.1"/>
    </source>
</evidence>
<dbReference type="EMBL" id="JARKIE010000035">
    <property type="protein sequence ID" value="KAJ7696264.1"/>
    <property type="molecule type" value="Genomic_DNA"/>
</dbReference>
<organism evidence="2 3">
    <name type="scientific">Mycena rosella</name>
    <name type="common">Pink bonnet</name>
    <name type="synonym">Agaricus rosellus</name>
    <dbReference type="NCBI Taxonomy" id="1033263"/>
    <lineage>
        <taxon>Eukaryota</taxon>
        <taxon>Fungi</taxon>
        <taxon>Dikarya</taxon>
        <taxon>Basidiomycota</taxon>
        <taxon>Agaricomycotina</taxon>
        <taxon>Agaricomycetes</taxon>
        <taxon>Agaricomycetidae</taxon>
        <taxon>Agaricales</taxon>
        <taxon>Marasmiineae</taxon>
        <taxon>Mycenaceae</taxon>
        <taxon>Mycena</taxon>
    </lineage>
</organism>
<proteinExistence type="predicted"/>
<dbReference type="Proteomes" id="UP001221757">
    <property type="component" value="Unassembled WGS sequence"/>
</dbReference>
<feature type="compositionally biased region" description="Polar residues" evidence="1">
    <location>
        <begin position="1"/>
        <end position="10"/>
    </location>
</feature>
<sequence>MRTEPSSTSAPPVLLRPAPSTPPPNSAQPAVVNWCLIRWLFTYFYVPNIPCTMSHPYLPADSAAVWVRLHLNNGDTVITGAARHQNFDKDGDFHSGTCEQRNCVAFKLDRILGFGYLKPHGESFAQRVV</sequence>